<evidence type="ECO:0000313" key="2">
    <source>
        <dbReference type="Proteomes" id="UP000805704"/>
    </source>
</evidence>
<keyword evidence="2" id="KW-1185">Reference proteome</keyword>
<protein>
    <submittedName>
        <fullName evidence="1">Uncharacterized protein</fullName>
    </submittedName>
</protein>
<name>A0ACB7EVX6_NIBAL</name>
<dbReference type="Proteomes" id="UP000805704">
    <property type="component" value="Chromosome 20"/>
</dbReference>
<organism evidence="1 2">
    <name type="scientific">Nibea albiflora</name>
    <name type="common">Yellow drum</name>
    <name type="synonym">Corvina albiflora</name>
    <dbReference type="NCBI Taxonomy" id="240163"/>
    <lineage>
        <taxon>Eukaryota</taxon>
        <taxon>Metazoa</taxon>
        <taxon>Chordata</taxon>
        <taxon>Craniata</taxon>
        <taxon>Vertebrata</taxon>
        <taxon>Euteleostomi</taxon>
        <taxon>Actinopterygii</taxon>
        <taxon>Neopterygii</taxon>
        <taxon>Teleostei</taxon>
        <taxon>Neoteleostei</taxon>
        <taxon>Acanthomorphata</taxon>
        <taxon>Eupercaria</taxon>
        <taxon>Sciaenidae</taxon>
        <taxon>Nibea</taxon>
    </lineage>
</organism>
<comment type="caution">
    <text evidence="1">The sequence shown here is derived from an EMBL/GenBank/DDBJ whole genome shotgun (WGS) entry which is preliminary data.</text>
</comment>
<proteinExistence type="predicted"/>
<gene>
    <name evidence="1" type="ORF">GBF38_000938</name>
</gene>
<sequence>LASSVNILSDVFASVIMSIEAAEHGYIVHLPSSCSGTTLAHILLFFFQNVCGNSVVPEQELGDVTGLSSLFGHDDGGEATGEDDDRDHGGCRWVDEGFTAALRSLKGDPVQSFLTDSEVNCCCVEWVSCQNRSWKRLLTEEAKKKMTEQEDTAGCTLTGTRGGVVLEQELASGQPLWTYKRGPKIEVDVDLQH</sequence>
<evidence type="ECO:0000313" key="1">
    <source>
        <dbReference type="EMBL" id="KAG8006382.1"/>
    </source>
</evidence>
<feature type="non-terminal residue" evidence="1">
    <location>
        <position position="1"/>
    </location>
</feature>
<accession>A0ACB7EVX6</accession>
<reference evidence="1" key="1">
    <citation type="submission" date="2020-04" db="EMBL/GenBank/DDBJ databases">
        <title>A chromosome-scale assembly and high-density genetic map of the yellow drum (Nibea albiflora) genome.</title>
        <authorList>
            <person name="Xu D."/>
            <person name="Zhang W."/>
            <person name="Chen R."/>
            <person name="Tan P."/>
            <person name="Wang L."/>
            <person name="Song H."/>
            <person name="Tian L."/>
            <person name="Zhu Q."/>
            <person name="Wang B."/>
        </authorList>
    </citation>
    <scope>NUCLEOTIDE SEQUENCE</scope>
    <source>
        <strain evidence="1">ZJHYS-2018</strain>
    </source>
</reference>
<dbReference type="EMBL" id="CM024808">
    <property type="protein sequence ID" value="KAG8006382.1"/>
    <property type="molecule type" value="Genomic_DNA"/>
</dbReference>